<evidence type="ECO:0000256" key="1">
    <source>
        <dbReference type="SAM" id="SignalP"/>
    </source>
</evidence>
<feature type="signal peptide" evidence="1">
    <location>
        <begin position="1"/>
        <end position="23"/>
    </location>
</feature>
<protein>
    <recommendedName>
        <fullName evidence="2">DUF4397 domain-containing protein</fullName>
    </recommendedName>
</protein>
<proteinExistence type="predicted"/>
<reference evidence="4" key="1">
    <citation type="submission" date="2016-10" db="EMBL/GenBank/DDBJ databases">
        <authorList>
            <person name="Varghese N."/>
            <person name="Submissions S."/>
        </authorList>
    </citation>
    <scope>NUCLEOTIDE SEQUENCE [LARGE SCALE GENOMIC DNA]</scope>
    <source>
        <strain evidence="4">DSM 19315</strain>
    </source>
</reference>
<keyword evidence="4" id="KW-1185">Reference proteome</keyword>
<gene>
    <name evidence="3" type="ORF">SAMN04487988_110117</name>
</gene>
<evidence type="ECO:0000313" key="3">
    <source>
        <dbReference type="EMBL" id="SFG91846.1"/>
    </source>
</evidence>
<dbReference type="AlphaFoldDB" id="A0A1I2VVY2"/>
<dbReference type="OrthoDB" id="9792011at2"/>
<dbReference type="PROSITE" id="PS51257">
    <property type="entry name" value="PROKAR_LIPOPROTEIN"/>
    <property type="match status" value="1"/>
</dbReference>
<organism evidence="3 4">
    <name type="scientific">Algoriphagus hitonicola</name>
    <dbReference type="NCBI Taxonomy" id="435880"/>
    <lineage>
        <taxon>Bacteria</taxon>
        <taxon>Pseudomonadati</taxon>
        <taxon>Bacteroidota</taxon>
        <taxon>Cytophagia</taxon>
        <taxon>Cytophagales</taxon>
        <taxon>Cyclobacteriaceae</taxon>
        <taxon>Algoriphagus</taxon>
    </lineage>
</organism>
<keyword evidence="1" id="KW-0732">Signal</keyword>
<dbReference type="Pfam" id="PF14344">
    <property type="entry name" value="DUF4397"/>
    <property type="match status" value="1"/>
</dbReference>
<sequence length="243" mass="26886">MIKRLISFKKRGLMMATSTLALAGILGLSSCLDDIENPNLPPTAYVSVYQGSPDAPELDIYADANRINNQALDFAEALAYSPFYVGERQFKVTAFDAASSLLEKDFVLGADTVYSLFILNKMPDLDAILVEDDWEDPTAEEAQVRLVHLSPDTEEVYVKISDSEDRLSTDVDFGGHSGFSAIATDTYDIEVIAVDTEEVIVSASDVELKGNRVYTFILRGLAETEDEDLKLDLQLLTNYVNYQ</sequence>
<feature type="domain" description="DUF4397" evidence="2">
    <location>
        <begin position="44"/>
        <end position="158"/>
    </location>
</feature>
<feature type="chain" id="PRO_5011733250" description="DUF4397 domain-containing protein" evidence="1">
    <location>
        <begin position="24"/>
        <end position="243"/>
    </location>
</feature>
<dbReference type="STRING" id="435880.SAMN04487988_110117"/>
<name>A0A1I2VVY2_9BACT</name>
<dbReference type="EMBL" id="FOPC01000010">
    <property type="protein sequence ID" value="SFG91846.1"/>
    <property type="molecule type" value="Genomic_DNA"/>
</dbReference>
<dbReference type="Proteomes" id="UP000199642">
    <property type="component" value="Unassembled WGS sequence"/>
</dbReference>
<evidence type="ECO:0000259" key="2">
    <source>
        <dbReference type="Pfam" id="PF14344"/>
    </source>
</evidence>
<dbReference type="InterPro" id="IPR025510">
    <property type="entry name" value="DUF4397"/>
</dbReference>
<evidence type="ECO:0000313" key="4">
    <source>
        <dbReference type="Proteomes" id="UP000199642"/>
    </source>
</evidence>
<dbReference type="RefSeq" id="WP_092792755.1">
    <property type="nucleotide sequence ID" value="NZ_FOPC01000010.1"/>
</dbReference>
<accession>A0A1I2VVY2</accession>